<reference evidence="2 3" key="1">
    <citation type="submission" date="2016-10" db="EMBL/GenBank/DDBJ databases">
        <authorList>
            <person name="de Groot N.N."/>
        </authorList>
    </citation>
    <scope>NUCLEOTIDE SEQUENCE [LARGE SCALE GENOMIC DNA]</scope>
    <source>
        <strain evidence="2 3">DSM 2872</strain>
    </source>
</reference>
<evidence type="ECO:0000313" key="2">
    <source>
        <dbReference type="EMBL" id="SDZ76388.1"/>
    </source>
</evidence>
<evidence type="ECO:0000256" key="1">
    <source>
        <dbReference type="SAM" id="MobiDB-lite"/>
    </source>
</evidence>
<name>A0A1H3VQL3_SELRU</name>
<organism evidence="2 3">
    <name type="scientific">Selenomonas ruminantium</name>
    <dbReference type="NCBI Taxonomy" id="971"/>
    <lineage>
        <taxon>Bacteria</taxon>
        <taxon>Bacillati</taxon>
        <taxon>Bacillota</taxon>
        <taxon>Negativicutes</taxon>
        <taxon>Selenomonadales</taxon>
        <taxon>Selenomonadaceae</taxon>
        <taxon>Selenomonas</taxon>
    </lineage>
</organism>
<dbReference type="Proteomes" id="UP000183469">
    <property type="component" value="Unassembled WGS sequence"/>
</dbReference>
<proteinExistence type="predicted"/>
<evidence type="ECO:0000313" key="3">
    <source>
        <dbReference type="Proteomes" id="UP000183469"/>
    </source>
</evidence>
<accession>A0A1H3VQL3</accession>
<sequence length="55" mass="6617">MRAKDYLDDDYIMRKLADEMGFDYEENERLQAEAERLEKEPAEEVKEDGDLPRHI</sequence>
<protein>
    <submittedName>
        <fullName evidence="2">Uncharacterized protein</fullName>
    </submittedName>
</protein>
<dbReference type="RefSeq" id="WP_177166157.1">
    <property type="nucleotide sequence ID" value="NZ_FNQG01000002.1"/>
</dbReference>
<feature type="region of interest" description="Disordered" evidence="1">
    <location>
        <begin position="33"/>
        <end position="55"/>
    </location>
</feature>
<gene>
    <name evidence="2" type="ORF">SAMN05660648_00432</name>
</gene>
<dbReference type="EMBL" id="FNQG01000002">
    <property type="protein sequence ID" value="SDZ76388.1"/>
    <property type="molecule type" value="Genomic_DNA"/>
</dbReference>
<dbReference type="AlphaFoldDB" id="A0A1H3VQL3"/>